<protein>
    <submittedName>
        <fullName evidence="6">TPR-like protein</fullName>
    </submittedName>
</protein>
<comment type="caution">
    <text evidence="6">The sequence shown here is derived from an EMBL/GenBank/DDBJ whole genome shotgun (WGS) entry which is preliminary data.</text>
</comment>
<feature type="repeat" description="PPR" evidence="2">
    <location>
        <begin position="209"/>
        <end position="243"/>
    </location>
</feature>
<feature type="repeat" description="PPR" evidence="2">
    <location>
        <begin position="454"/>
        <end position="488"/>
    </location>
</feature>
<dbReference type="InterPro" id="IPR002885">
    <property type="entry name" value="PPR_rpt"/>
</dbReference>
<dbReference type="EMBL" id="AGSI01000004">
    <property type="protein sequence ID" value="EIE25181.1"/>
    <property type="molecule type" value="Genomic_DNA"/>
</dbReference>
<feature type="repeat" description="PPR" evidence="2">
    <location>
        <begin position="279"/>
        <end position="313"/>
    </location>
</feature>
<evidence type="ECO:0000313" key="6">
    <source>
        <dbReference type="EMBL" id="EIE25181.1"/>
    </source>
</evidence>
<feature type="domain" description="PROP1-like PPR" evidence="5">
    <location>
        <begin position="213"/>
        <end position="376"/>
    </location>
</feature>
<organism evidence="6 7">
    <name type="scientific">Coccomyxa subellipsoidea (strain C-169)</name>
    <name type="common">Green microalga</name>
    <dbReference type="NCBI Taxonomy" id="574566"/>
    <lineage>
        <taxon>Eukaryota</taxon>
        <taxon>Viridiplantae</taxon>
        <taxon>Chlorophyta</taxon>
        <taxon>core chlorophytes</taxon>
        <taxon>Trebouxiophyceae</taxon>
        <taxon>Trebouxiophyceae incertae sedis</taxon>
        <taxon>Coccomyxaceae</taxon>
        <taxon>Coccomyxa</taxon>
        <taxon>Coccomyxa subellipsoidea</taxon>
    </lineage>
</organism>
<evidence type="ECO:0000259" key="4">
    <source>
        <dbReference type="Pfam" id="PF02984"/>
    </source>
</evidence>
<feature type="repeat" description="PPR" evidence="2">
    <location>
        <begin position="314"/>
        <end position="348"/>
    </location>
</feature>
<evidence type="ECO:0000313" key="7">
    <source>
        <dbReference type="Proteomes" id="UP000007264"/>
    </source>
</evidence>
<evidence type="ECO:0000256" key="1">
    <source>
        <dbReference type="ARBA" id="ARBA00022737"/>
    </source>
</evidence>
<dbReference type="Gene3D" id="1.10.472.10">
    <property type="entry name" value="Cyclin-like"/>
    <property type="match status" value="1"/>
</dbReference>
<sequence length="905" mass="98767">MDPSWAQSADQVASGLASLYVESNGAGQGHKLAGQGNGWMGGPAATRGPTPPTTPHSMIPSGQSPSAQQVGWGGQTIPDSQGFRVPWFGRSRGKGGLPPGGRGRRGRGGYERGGRRGFRRNWHGGAPDQYGQGGEEGLSVEDIVSMCHSLPQSKPVPDAAYQALFHFDSRATALLLKDLSKAGLGFRAVEIFEWLRNLDANHPLASLCDVYTYTAMISMCIYQQDVDRAMDLAKEMRVRNIERNVHTYTALMNVCIKCGNCPLALDTYNHMRQDGACPNVVTYNTLIDVYGKMGLWEQGIKVLTLMKTEGVEPVLRTYNTLIIACNMCGQPREAMAVYKRMLDEGYSPNATTYNALISAYGKAGQLDKVMEVFQEMVHKGCERSVITYSSLISACEKAGQWELALELFNEMAGEGCIPNTVTYNSLITACAQGAQWEKASEVFEQMQKGGCTPDVVTFTALISSYEKGGQWRRALGAYEQMRLQRCKPDAIVFNAIIDTLWETGVIWAQRKALALFQQAVEDGHFKQQRWDTSGAQRAEARTRSRFPLALLLSRVAMLSLYCWLLGIKRRLLGAGRGCLPLQLAIVTDKGKGAKEQGNLVVKEAGVRADGTADAAAAAAVLDDYDSSKEMAVEMRCHDAFTAILHFERTHCLALQARPLKTPLTMNTLTEFSTKHSLMKPRESETALMCGGIILQNMGLMYQQRRVELVARVLHFAARLGLADDYVKDDLLELLAVACLVIAAKQGERSSQLPSNADIEHVTGLQAGLVGQMEWNVRRVLGNDTAAISTLRCLKLYLERMGCNFLAQETVQSLAGSSFALVTESLTDMAFLNCRPSVIAAAVVYAERRGRGIIPFWPSMLAKLSGYQDMSTPELSVAIKAAQRLAARLAASAGPSPPRTPTAPGV</sequence>
<dbReference type="InterPro" id="IPR033443">
    <property type="entry name" value="PROP1-like_PPR_dom"/>
</dbReference>
<feature type="region of interest" description="Disordered" evidence="3">
    <location>
        <begin position="28"/>
        <end position="133"/>
    </location>
</feature>
<dbReference type="Pfam" id="PF13812">
    <property type="entry name" value="PPR_3"/>
    <property type="match status" value="1"/>
</dbReference>
<feature type="repeat" description="PPR" evidence="2">
    <location>
        <begin position="244"/>
        <end position="278"/>
    </location>
</feature>
<dbReference type="NCBIfam" id="TIGR00756">
    <property type="entry name" value="PPR"/>
    <property type="match status" value="8"/>
</dbReference>
<feature type="repeat" description="PPR" evidence="2">
    <location>
        <begin position="419"/>
        <end position="453"/>
    </location>
</feature>
<feature type="repeat" description="PPR" evidence="2">
    <location>
        <begin position="349"/>
        <end position="383"/>
    </location>
</feature>
<dbReference type="PANTHER" id="PTHR47938">
    <property type="entry name" value="RESPIRATORY COMPLEX I CHAPERONE (CIA84), PUTATIVE (AFU_ORTHOLOGUE AFUA_2G06020)-RELATED"/>
    <property type="match status" value="1"/>
</dbReference>
<dbReference type="AlphaFoldDB" id="I0Z3G2"/>
<dbReference type="STRING" id="574566.I0Z3G2"/>
<evidence type="ECO:0000256" key="3">
    <source>
        <dbReference type="SAM" id="MobiDB-lite"/>
    </source>
</evidence>
<evidence type="ECO:0000256" key="2">
    <source>
        <dbReference type="PROSITE-ProRule" id="PRU00708"/>
    </source>
</evidence>
<feature type="domain" description="Cyclin C-terminal" evidence="4">
    <location>
        <begin position="819"/>
        <end position="869"/>
    </location>
</feature>
<dbReference type="CDD" id="cd20529">
    <property type="entry name" value="CYCLIN_CCNJ-like_rpt2"/>
    <property type="match status" value="1"/>
</dbReference>
<dbReference type="Proteomes" id="UP000007264">
    <property type="component" value="Unassembled WGS sequence"/>
</dbReference>
<name>I0Z3G2_COCSC</name>
<dbReference type="Pfam" id="PF17177">
    <property type="entry name" value="PPR_long"/>
    <property type="match status" value="1"/>
</dbReference>
<feature type="repeat" description="PPR" evidence="2">
    <location>
        <begin position="384"/>
        <end position="418"/>
    </location>
</feature>
<dbReference type="InterPro" id="IPR036915">
    <property type="entry name" value="Cyclin-like_sf"/>
</dbReference>
<dbReference type="RefSeq" id="XP_005649725.1">
    <property type="nucleotide sequence ID" value="XM_005649668.1"/>
</dbReference>
<dbReference type="Pfam" id="PF02984">
    <property type="entry name" value="Cyclin_C"/>
    <property type="match status" value="1"/>
</dbReference>
<gene>
    <name evidence="6" type="ORF">COCSUDRAFT_46623</name>
</gene>
<dbReference type="SUPFAM" id="SSF47954">
    <property type="entry name" value="Cyclin-like"/>
    <property type="match status" value="1"/>
</dbReference>
<dbReference type="Gene3D" id="1.25.40.10">
    <property type="entry name" value="Tetratricopeptide repeat domain"/>
    <property type="match status" value="3"/>
</dbReference>
<dbReference type="InterPro" id="IPR011990">
    <property type="entry name" value="TPR-like_helical_dom_sf"/>
</dbReference>
<dbReference type="InterPro" id="IPR004367">
    <property type="entry name" value="Cyclin_C-dom"/>
</dbReference>
<dbReference type="SUPFAM" id="SSF48452">
    <property type="entry name" value="TPR-like"/>
    <property type="match status" value="1"/>
</dbReference>
<dbReference type="GeneID" id="17043183"/>
<evidence type="ECO:0000259" key="5">
    <source>
        <dbReference type="Pfam" id="PF17177"/>
    </source>
</evidence>
<keyword evidence="7" id="KW-1185">Reference proteome</keyword>
<accession>I0Z3G2</accession>
<dbReference type="PANTHER" id="PTHR47938:SF35">
    <property type="entry name" value="PENTATRICOPEPTIDE REPEAT-CONTAINING PROTEIN 4, MITOCHONDRIAL-RELATED"/>
    <property type="match status" value="1"/>
</dbReference>
<dbReference type="KEGG" id="csl:COCSUDRAFT_46623"/>
<dbReference type="Pfam" id="PF13041">
    <property type="entry name" value="PPR_2"/>
    <property type="match status" value="1"/>
</dbReference>
<dbReference type="GO" id="GO:0003729">
    <property type="term" value="F:mRNA binding"/>
    <property type="evidence" value="ECO:0007669"/>
    <property type="project" value="TreeGrafter"/>
</dbReference>
<dbReference type="OrthoDB" id="42736at2759"/>
<dbReference type="PROSITE" id="PS51375">
    <property type="entry name" value="PPR"/>
    <property type="match status" value="8"/>
</dbReference>
<keyword evidence="1" id="KW-0677">Repeat</keyword>
<reference evidence="6 7" key="1">
    <citation type="journal article" date="2012" name="Genome Biol.">
        <title>The genome of the polar eukaryotic microalga coccomyxa subellipsoidea reveals traits of cold adaptation.</title>
        <authorList>
            <person name="Blanc G."/>
            <person name="Agarkova I."/>
            <person name="Grimwood J."/>
            <person name="Kuo A."/>
            <person name="Brueggeman A."/>
            <person name="Dunigan D."/>
            <person name="Gurnon J."/>
            <person name="Ladunga I."/>
            <person name="Lindquist E."/>
            <person name="Lucas S."/>
            <person name="Pangilinan J."/>
            <person name="Proschold T."/>
            <person name="Salamov A."/>
            <person name="Schmutz J."/>
            <person name="Weeks D."/>
            <person name="Yamada T."/>
            <person name="Claverie J.M."/>
            <person name="Grigoriev I."/>
            <person name="Van Etten J."/>
            <person name="Lomsadze A."/>
            <person name="Borodovsky M."/>
        </authorList>
    </citation>
    <scope>NUCLEOTIDE SEQUENCE [LARGE SCALE GENOMIC DNA]</scope>
    <source>
        <strain evidence="6 7">C-169</strain>
    </source>
</reference>
<feature type="compositionally biased region" description="Polar residues" evidence="3">
    <location>
        <begin position="60"/>
        <end position="69"/>
    </location>
</feature>
<proteinExistence type="predicted"/>
<dbReference type="eggNOG" id="KOG4197">
    <property type="taxonomic scope" value="Eukaryota"/>
</dbReference>